<dbReference type="PROSITE" id="PS00122">
    <property type="entry name" value="CARBOXYLESTERASE_B_1"/>
    <property type="match status" value="1"/>
</dbReference>
<dbReference type="EC" id="3.1.1.-" evidence="6"/>
<proteinExistence type="inferred from homology"/>
<dbReference type="PROSITE" id="PS00941">
    <property type="entry name" value="CARBOXYLESTERASE_B_2"/>
    <property type="match status" value="1"/>
</dbReference>
<keyword evidence="4" id="KW-1015">Disulfide bond</keyword>
<dbReference type="GO" id="GO:0052689">
    <property type="term" value="F:carboxylic ester hydrolase activity"/>
    <property type="evidence" value="ECO:0007669"/>
    <property type="project" value="UniProtKB-KW"/>
</dbReference>
<evidence type="ECO:0000256" key="2">
    <source>
        <dbReference type="ARBA" id="ARBA00022487"/>
    </source>
</evidence>
<keyword evidence="3 6" id="KW-0378">Hydrolase</keyword>
<feature type="non-terminal residue" evidence="8">
    <location>
        <position position="449"/>
    </location>
</feature>
<dbReference type="EMBL" id="QDEB01086640">
    <property type="protein sequence ID" value="RZC33705.1"/>
    <property type="molecule type" value="Genomic_DNA"/>
</dbReference>
<evidence type="ECO:0000313" key="9">
    <source>
        <dbReference type="Proteomes" id="UP000292052"/>
    </source>
</evidence>
<dbReference type="InterPro" id="IPR019819">
    <property type="entry name" value="Carboxylesterase_B_CS"/>
</dbReference>
<dbReference type="AlphaFoldDB" id="A0A482VLP2"/>
<evidence type="ECO:0000256" key="4">
    <source>
        <dbReference type="ARBA" id="ARBA00023157"/>
    </source>
</evidence>
<dbReference type="PANTHER" id="PTHR43142:SF1">
    <property type="entry name" value="CARBOXYLIC ESTER HYDROLASE"/>
    <property type="match status" value="1"/>
</dbReference>
<dbReference type="Pfam" id="PF00135">
    <property type="entry name" value="COesterase"/>
    <property type="match status" value="1"/>
</dbReference>
<evidence type="ECO:0000256" key="6">
    <source>
        <dbReference type="RuleBase" id="RU361235"/>
    </source>
</evidence>
<evidence type="ECO:0000313" key="8">
    <source>
        <dbReference type="EMBL" id="RZC33705.1"/>
    </source>
</evidence>
<keyword evidence="9" id="KW-1185">Reference proteome</keyword>
<sequence length="449" mass="51520">MFETTNRYMQEPKPVNPWNGIWKAQTIYKCMQYNQYTPPGQDFVIGDEDCLYLNIYTPILDQKAKFDVIVYIHGGAFMFNWAGLHGPEYILDKDVVYINFNYRLGPLGFLSTEDDVVPGNNGMKDQILALQWIKKHIKHFGGNPDSITIMGNSAGGASVHFHYLSSKSRALFHRGMSQSGTMLNPWVLMEKPLDKTKKLAANLGCSTKDVSKMIECLKTRTGRQVVASVKEFQPWLYNPFSPFGPVVDPWSSDPVLPEHPYSLLKKKKVYDIPWIVSYTNSEGLYPGTDFYIVEEYLNDIDNRWNELIPLILDYNYTVNAKLHDEVSQKIRKHYLDDKRVSRITFMDFVKILSDRIFVNDIQKSARLQAAATKSPIYSYYFNYRGAHSWSEYSIESPDNSAGSSENLGASHADDTCYIFKIRAVNTTTTEDDRKMVDLFVEMVTSFAKE</sequence>
<evidence type="ECO:0000256" key="3">
    <source>
        <dbReference type="ARBA" id="ARBA00022801"/>
    </source>
</evidence>
<dbReference type="PANTHER" id="PTHR43142">
    <property type="entry name" value="CARBOXYLIC ESTER HYDROLASE"/>
    <property type="match status" value="1"/>
</dbReference>
<dbReference type="OrthoDB" id="6846267at2759"/>
<gene>
    <name evidence="8" type="ORF">BDFB_012028</name>
</gene>
<dbReference type="Gene3D" id="3.40.50.1820">
    <property type="entry name" value="alpha/beta hydrolase"/>
    <property type="match status" value="1"/>
</dbReference>
<evidence type="ECO:0000256" key="1">
    <source>
        <dbReference type="ARBA" id="ARBA00005964"/>
    </source>
</evidence>
<reference evidence="8 9" key="1">
    <citation type="submission" date="2017-03" db="EMBL/GenBank/DDBJ databases">
        <title>Genome of the blue death feigning beetle - Asbolus verrucosus.</title>
        <authorList>
            <person name="Rider S.D."/>
        </authorList>
    </citation>
    <scope>NUCLEOTIDE SEQUENCE [LARGE SCALE GENOMIC DNA]</scope>
    <source>
        <strain evidence="8">Butters</strain>
        <tissue evidence="8">Head and leg muscle</tissue>
    </source>
</reference>
<name>A0A482VLP2_ASBVE</name>
<protein>
    <recommendedName>
        <fullName evidence="6">Carboxylic ester hydrolase</fullName>
        <ecNumber evidence="6">3.1.1.-</ecNumber>
    </recommendedName>
</protein>
<keyword evidence="2" id="KW-0719">Serine esterase</keyword>
<comment type="caution">
    <text evidence="8">The sequence shown here is derived from an EMBL/GenBank/DDBJ whole genome shotgun (WGS) entry which is preliminary data.</text>
</comment>
<dbReference type="SUPFAM" id="SSF53474">
    <property type="entry name" value="alpha/beta-Hydrolases"/>
    <property type="match status" value="1"/>
</dbReference>
<dbReference type="Proteomes" id="UP000292052">
    <property type="component" value="Unassembled WGS sequence"/>
</dbReference>
<dbReference type="InterPro" id="IPR002018">
    <property type="entry name" value="CarbesteraseB"/>
</dbReference>
<dbReference type="STRING" id="1661398.A0A482VLP2"/>
<organism evidence="8 9">
    <name type="scientific">Asbolus verrucosus</name>
    <name type="common">Desert ironclad beetle</name>
    <dbReference type="NCBI Taxonomy" id="1661398"/>
    <lineage>
        <taxon>Eukaryota</taxon>
        <taxon>Metazoa</taxon>
        <taxon>Ecdysozoa</taxon>
        <taxon>Arthropoda</taxon>
        <taxon>Hexapoda</taxon>
        <taxon>Insecta</taxon>
        <taxon>Pterygota</taxon>
        <taxon>Neoptera</taxon>
        <taxon>Endopterygota</taxon>
        <taxon>Coleoptera</taxon>
        <taxon>Polyphaga</taxon>
        <taxon>Cucujiformia</taxon>
        <taxon>Tenebrionidae</taxon>
        <taxon>Pimeliinae</taxon>
        <taxon>Asbolus</taxon>
    </lineage>
</organism>
<dbReference type="InterPro" id="IPR019826">
    <property type="entry name" value="Carboxylesterase_B_AS"/>
</dbReference>
<evidence type="ECO:0000259" key="7">
    <source>
        <dbReference type="Pfam" id="PF00135"/>
    </source>
</evidence>
<keyword evidence="5" id="KW-0325">Glycoprotein</keyword>
<dbReference type="InterPro" id="IPR029058">
    <property type="entry name" value="AB_hydrolase_fold"/>
</dbReference>
<feature type="domain" description="Carboxylesterase type B" evidence="7">
    <location>
        <begin position="10"/>
        <end position="448"/>
    </location>
</feature>
<accession>A0A482VLP2</accession>
<evidence type="ECO:0000256" key="5">
    <source>
        <dbReference type="ARBA" id="ARBA00023180"/>
    </source>
</evidence>
<comment type="similarity">
    <text evidence="1 6">Belongs to the type-B carboxylesterase/lipase family.</text>
</comment>